<accession>A0AB39MTT6</accession>
<organism evidence="2">
    <name type="scientific">Streptomyces sp. R11</name>
    <dbReference type="NCBI Taxonomy" id="3238625"/>
    <lineage>
        <taxon>Bacteria</taxon>
        <taxon>Bacillati</taxon>
        <taxon>Actinomycetota</taxon>
        <taxon>Actinomycetes</taxon>
        <taxon>Kitasatosporales</taxon>
        <taxon>Streptomycetaceae</taxon>
        <taxon>Streptomyces</taxon>
    </lineage>
</organism>
<gene>
    <name evidence="2" type="ORF">AB5J55_03480</name>
</gene>
<protein>
    <recommendedName>
        <fullName evidence="3">RCK C-terminal domain-containing protein</fullName>
    </recommendedName>
</protein>
<dbReference type="AlphaFoldDB" id="A0AB39MTT6"/>
<reference evidence="2" key="1">
    <citation type="submission" date="2024-07" db="EMBL/GenBank/DDBJ databases">
        <authorList>
            <person name="Yu S.T."/>
        </authorList>
    </citation>
    <scope>NUCLEOTIDE SEQUENCE</scope>
    <source>
        <strain evidence="2">R11</strain>
    </source>
</reference>
<evidence type="ECO:0008006" key="3">
    <source>
        <dbReference type="Google" id="ProtNLM"/>
    </source>
</evidence>
<name>A0AB39MTT6_9ACTN</name>
<evidence type="ECO:0000256" key="1">
    <source>
        <dbReference type="SAM" id="MobiDB-lite"/>
    </source>
</evidence>
<proteinExistence type="predicted"/>
<dbReference type="EMBL" id="CP163432">
    <property type="protein sequence ID" value="XDQ08771.1"/>
    <property type="molecule type" value="Genomic_DNA"/>
</dbReference>
<dbReference type="RefSeq" id="WP_369269220.1">
    <property type="nucleotide sequence ID" value="NZ_CP163432.1"/>
</dbReference>
<evidence type="ECO:0000313" key="2">
    <source>
        <dbReference type="EMBL" id="XDQ08771.1"/>
    </source>
</evidence>
<sequence>MSCWLHALQFTPRSSSPPGIARASRPRPERAPLGPLAERARWALPGAVACVVVRSAGRFAVPGADGEVLSVNRGSDIVLIVPEPETGGLIERVRAAARGRVTVVGPAVPVHEAWLSLQCARLALDRRAERPTAPGAEPGDGAFLHVDDELAELHLLRSAPSGSCSAGGCWACSPICPGEGPRGSPRPWTRC</sequence>
<feature type="region of interest" description="Disordered" evidence="1">
    <location>
        <begin position="13"/>
        <end position="32"/>
    </location>
</feature>